<name>A0A923MQA3_9BURK</name>
<dbReference type="RefSeq" id="WP_187076002.1">
    <property type="nucleotide sequence ID" value="NZ_JACORT010000003.1"/>
</dbReference>
<comment type="similarity">
    <text evidence="1">Belongs to the UPF0065 (bug) family.</text>
</comment>
<dbReference type="Gene3D" id="3.40.190.150">
    <property type="entry name" value="Bordetella uptake gene, domain 1"/>
    <property type="match status" value="1"/>
</dbReference>
<evidence type="ECO:0000256" key="2">
    <source>
        <dbReference type="SAM" id="SignalP"/>
    </source>
</evidence>
<dbReference type="Pfam" id="PF03401">
    <property type="entry name" value="TctC"/>
    <property type="match status" value="1"/>
</dbReference>
<sequence length="326" mass="34087">MSRSRVRLLAAVPALLIAAALAPMASHAQGAWPTKPVRIIVTFPPGGAPDTLARVLAEKWSGLGQPIVVENKPGAGGNLGSDIVAKAPGDGHTLVVGTVGTHAINPSLYAKMPYDNIKDFTPISFLASTPNLLVVNKSVPANNVKELVELAKKEKLFFGSSGSGTSIHLSGELFNTLAGVKMQHIPYKGRAEAIPDLLGGRIQMIFDNMPSALPLVQEGKLKAIAVTSAQRSPAAPGIPTIAESGLPGFEATSWFALLGAAGIPRDVQMRINAETLKVMAMPDVKEKLAKLGLDPNPGTPEALASLIQAETAKWAKVVKESGARIE</sequence>
<dbReference type="Proteomes" id="UP000608513">
    <property type="component" value="Unassembled WGS sequence"/>
</dbReference>
<organism evidence="3 4">
    <name type="scientific">Ramlibacter cellulosilyticus</name>
    <dbReference type="NCBI Taxonomy" id="2764187"/>
    <lineage>
        <taxon>Bacteria</taxon>
        <taxon>Pseudomonadati</taxon>
        <taxon>Pseudomonadota</taxon>
        <taxon>Betaproteobacteria</taxon>
        <taxon>Burkholderiales</taxon>
        <taxon>Comamonadaceae</taxon>
        <taxon>Ramlibacter</taxon>
    </lineage>
</organism>
<keyword evidence="2" id="KW-0732">Signal</keyword>
<dbReference type="Gene3D" id="3.40.190.10">
    <property type="entry name" value="Periplasmic binding protein-like II"/>
    <property type="match status" value="1"/>
</dbReference>
<dbReference type="InterPro" id="IPR042100">
    <property type="entry name" value="Bug_dom1"/>
</dbReference>
<evidence type="ECO:0000313" key="3">
    <source>
        <dbReference type="EMBL" id="MBC5783263.1"/>
    </source>
</evidence>
<gene>
    <name evidence="3" type="ORF">H8N03_09930</name>
</gene>
<dbReference type="InterPro" id="IPR005064">
    <property type="entry name" value="BUG"/>
</dbReference>
<protein>
    <submittedName>
        <fullName evidence="3">Tripartite tricarboxylate transporter substrate binding protein</fullName>
    </submittedName>
</protein>
<reference evidence="3" key="1">
    <citation type="submission" date="2020-08" db="EMBL/GenBank/DDBJ databases">
        <title>Ramlibacter sp. USB13 16S ribosomal RNA gene genome sequencing and assembly.</title>
        <authorList>
            <person name="Kang M."/>
        </authorList>
    </citation>
    <scope>NUCLEOTIDE SEQUENCE</scope>
    <source>
        <strain evidence="3">USB13</strain>
    </source>
</reference>
<dbReference type="PANTHER" id="PTHR42928">
    <property type="entry name" value="TRICARBOXYLATE-BINDING PROTEIN"/>
    <property type="match status" value="1"/>
</dbReference>
<comment type="caution">
    <text evidence="3">The sequence shown here is derived from an EMBL/GenBank/DDBJ whole genome shotgun (WGS) entry which is preliminary data.</text>
</comment>
<dbReference type="SUPFAM" id="SSF53850">
    <property type="entry name" value="Periplasmic binding protein-like II"/>
    <property type="match status" value="1"/>
</dbReference>
<dbReference type="PANTHER" id="PTHR42928:SF5">
    <property type="entry name" value="BLR1237 PROTEIN"/>
    <property type="match status" value="1"/>
</dbReference>
<dbReference type="EMBL" id="JACORT010000003">
    <property type="protein sequence ID" value="MBC5783263.1"/>
    <property type="molecule type" value="Genomic_DNA"/>
</dbReference>
<keyword evidence="4" id="KW-1185">Reference proteome</keyword>
<feature type="chain" id="PRO_5037526348" evidence="2">
    <location>
        <begin position="29"/>
        <end position="326"/>
    </location>
</feature>
<feature type="signal peptide" evidence="2">
    <location>
        <begin position="1"/>
        <end position="28"/>
    </location>
</feature>
<dbReference type="PIRSF" id="PIRSF017082">
    <property type="entry name" value="YflP"/>
    <property type="match status" value="1"/>
</dbReference>
<proteinExistence type="inferred from homology"/>
<dbReference type="CDD" id="cd13578">
    <property type="entry name" value="PBP2_Bug27"/>
    <property type="match status" value="1"/>
</dbReference>
<accession>A0A923MQA3</accession>
<evidence type="ECO:0000313" key="4">
    <source>
        <dbReference type="Proteomes" id="UP000608513"/>
    </source>
</evidence>
<dbReference type="AlphaFoldDB" id="A0A923MQA3"/>
<evidence type="ECO:0000256" key="1">
    <source>
        <dbReference type="ARBA" id="ARBA00006987"/>
    </source>
</evidence>